<name>A0ABX8SBL4_9ACTN</name>
<dbReference type="EC" id="2.3.1.20" evidence="4 11"/>
<dbReference type="Pfam" id="PF06974">
    <property type="entry name" value="WS_DGAT_C"/>
    <property type="match status" value="1"/>
</dbReference>
<evidence type="ECO:0000259" key="12">
    <source>
        <dbReference type="Pfam" id="PF03007"/>
    </source>
</evidence>
<evidence type="ECO:0000256" key="7">
    <source>
        <dbReference type="ARBA" id="ARBA00022798"/>
    </source>
</evidence>
<evidence type="ECO:0000313" key="14">
    <source>
        <dbReference type="EMBL" id="QXQ14577.1"/>
    </source>
</evidence>
<evidence type="ECO:0000256" key="10">
    <source>
        <dbReference type="ARBA" id="ARBA00048109"/>
    </source>
</evidence>
<reference evidence="14" key="1">
    <citation type="submission" date="2021-07" db="EMBL/GenBank/DDBJ databases">
        <title>Candidatus Kaistella beijingensis sp. nov. isolated from a municipal wastewater treatment plant is involved in sludge foaming.</title>
        <authorList>
            <person name="Song Y."/>
            <person name="Liu S.-J."/>
        </authorList>
    </citation>
    <scope>NUCLEOTIDE SEQUENCE</scope>
    <source>
        <strain evidence="14">DSM 43998</strain>
    </source>
</reference>
<protein>
    <recommendedName>
        <fullName evidence="4 11">Diacylglycerol O-acyltransferase</fullName>
        <ecNumber evidence="4 11">2.3.1.20</ecNumber>
    </recommendedName>
</protein>
<proteinExistence type="inferred from homology"/>
<evidence type="ECO:0000256" key="6">
    <source>
        <dbReference type="ARBA" id="ARBA00022679"/>
    </source>
</evidence>
<dbReference type="EMBL" id="CP079105">
    <property type="protein sequence ID" value="QXQ14577.1"/>
    <property type="molecule type" value="Genomic_DNA"/>
</dbReference>
<dbReference type="NCBIfam" id="TIGR02946">
    <property type="entry name" value="acyl_WS_DGAT"/>
    <property type="match status" value="1"/>
</dbReference>
<dbReference type="InterPro" id="IPR014292">
    <property type="entry name" value="Acyl_transf_WS/DGAT"/>
</dbReference>
<keyword evidence="7 11" id="KW-0319">Glycerol metabolism</keyword>
<dbReference type="InterPro" id="IPR009721">
    <property type="entry name" value="O-acyltransferase_WSD1_C"/>
</dbReference>
<comment type="pathway">
    <text evidence="1 11">Glycerolipid metabolism; triacylglycerol biosynthesis.</text>
</comment>
<evidence type="ECO:0000256" key="3">
    <source>
        <dbReference type="ARBA" id="ARBA00009587"/>
    </source>
</evidence>
<evidence type="ECO:0000256" key="1">
    <source>
        <dbReference type="ARBA" id="ARBA00004771"/>
    </source>
</evidence>
<feature type="domain" description="O-acyltransferase WSD1 C-terminal" evidence="13">
    <location>
        <begin position="299"/>
        <end position="443"/>
    </location>
</feature>
<evidence type="ECO:0000256" key="4">
    <source>
        <dbReference type="ARBA" id="ARBA00013244"/>
    </source>
</evidence>
<keyword evidence="8 11" id="KW-0443">Lipid metabolism</keyword>
<comment type="similarity">
    <text evidence="3 11">Belongs to the long-chain O-acyltransferase family.</text>
</comment>
<evidence type="ECO:0000259" key="13">
    <source>
        <dbReference type="Pfam" id="PF06974"/>
    </source>
</evidence>
<evidence type="ECO:0000256" key="8">
    <source>
        <dbReference type="ARBA" id="ARBA00023098"/>
    </source>
</evidence>
<keyword evidence="6 11" id="KW-0808">Transferase</keyword>
<comment type="catalytic activity">
    <reaction evidence="10 11">
        <text>an acyl-CoA + a 1,2-diacyl-sn-glycerol = a triacyl-sn-glycerol + CoA</text>
        <dbReference type="Rhea" id="RHEA:10868"/>
        <dbReference type="ChEBI" id="CHEBI:17815"/>
        <dbReference type="ChEBI" id="CHEBI:57287"/>
        <dbReference type="ChEBI" id="CHEBI:58342"/>
        <dbReference type="ChEBI" id="CHEBI:64615"/>
        <dbReference type="EC" id="2.3.1.20"/>
    </reaction>
</comment>
<organism evidence="14 15">
    <name type="scientific">Skermania pinensis</name>
    <dbReference type="NCBI Taxonomy" id="39122"/>
    <lineage>
        <taxon>Bacteria</taxon>
        <taxon>Bacillati</taxon>
        <taxon>Actinomycetota</taxon>
        <taxon>Actinomycetes</taxon>
        <taxon>Mycobacteriales</taxon>
        <taxon>Gordoniaceae</taxon>
        <taxon>Skermania</taxon>
    </lineage>
</organism>
<evidence type="ECO:0000313" key="15">
    <source>
        <dbReference type="Proteomes" id="UP000887023"/>
    </source>
</evidence>
<accession>A0ABX8SBL4</accession>
<dbReference type="RefSeq" id="WP_066468671.1">
    <property type="nucleotide sequence ID" value="NZ_CBCRUZ010000004.1"/>
</dbReference>
<gene>
    <name evidence="14" type="ORF">KV203_04005</name>
</gene>
<dbReference type="InterPro" id="IPR004255">
    <property type="entry name" value="O-acyltransferase_WSD1_N"/>
</dbReference>
<keyword evidence="9 11" id="KW-0012">Acyltransferase</keyword>
<evidence type="ECO:0000256" key="11">
    <source>
        <dbReference type="RuleBase" id="RU361241"/>
    </source>
</evidence>
<comment type="pathway">
    <text evidence="2">Lipid metabolism.</text>
</comment>
<dbReference type="Gene3D" id="3.30.559.10">
    <property type="entry name" value="Chloramphenicol acetyltransferase-like domain"/>
    <property type="match status" value="1"/>
</dbReference>
<dbReference type="SUPFAM" id="SSF52777">
    <property type="entry name" value="CoA-dependent acyltransferases"/>
    <property type="match status" value="2"/>
</dbReference>
<evidence type="ECO:0000256" key="9">
    <source>
        <dbReference type="ARBA" id="ARBA00023315"/>
    </source>
</evidence>
<dbReference type="Proteomes" id="UP000887023">
    <property type="component" value="Chromosome"/>
</dbReference>
<sequence>MKFLSAVDQMMLRMESPRTPMHIGALAIFRRPAGAGPGYARRVYQAFKEAAFLPFPFDSVVADRLGVAGVAWWQEVRPDLDYHIRLSAVPAPGTDRELGLLIERLHSTALDLSKPLWEAHIIEGLADGRFAFYFKAHHAAVDGMGAVNLIRAWLSTEPGVPQVPETEPEPDPDNLTLLRRIFETGLRGLGRGVVGTGEVAGRLVGMAAGANSSISAAVHTPATPFNGRVNRHRRVAVGHLRLDTLKAVAAATGATVNDAVLASVGAGVRRYLTERDALPSRSVMASVPVGFERDPDTLNAATGFVCPLGTDIEDPVERLATISAGTTRGKAELLAMSPNAQTSYTVLGLVPLLIGQKTGLLAKVPALFNFTVSSVVLGAERLYLGDAELELMVPISFLVDGYGLNLTLIGYAGDVALGFVGCRDSIPHVQRLATYTEAGLTELAAAVSPDSSAT</sequence>
<dbReference type="InterPro" id="IPR023213">
    <property type="entry name" value="CAT-like_dom_sf"/>
</dbReference>
<dbReference type="InterPro" id="IPR045034">
    <property type="entry name" value="O-acyltransferase_WSD1-like"/>
</dbReference>
<evidence type="ECO:0000256" key="2">
    <source>
        <dbReference type="ARBA" id="ARBA00005189"/>
    </source>
</evidence>
<feature type="domain" description="O-acyltransferase WSD1-like N-terminal" evidence="12">
    <location>
        <begin position="4"/>
        <end position="260"/>
    </location>
</feature>
<evidence type="ECO:0000256" key="5">
    <source>
        <dbReference type="ARBA" id="ARBA00022516"/>
    </source>
</evidence>
<dbReference type="PANTHER" id="PTHR31650">
    <property type="entry name" value="O-ACYLTRANSFERASE (WSD1-LIKE) FAMILY PROTEIN"/>
    <property type="match status" value="1"/>
</dbReference>
<dbReference type="Pfam" id="PF03007">
    <property type="entry name" value="WS_DGAT_cat"/>
    <property type="match status" value="1"/>
</dbReference>
<keyword evidence="15" id="KW-1185">Reference proteome</keyword>
<keyword evidence="5 11" id="KW-0444">Lipid biosynthesis</keyword>
<dbReference type="PANTHER" id="PTHR31650:SF1">
    <property type="entry name" value="WAX ESTER SYNTHASE_DIACYLGLYCEROL ACYLTRANSFERASE 4-RELATED"/>
    <property type="match status" value="1"/>
</dbReference>